<comment type="caution">
    <text evidence="1">The sequence shown here is derived from an EMBL/GenBank/DDBJ whole genome shotgun (WGS) entry which is preliminary data.</text>
</comment>
<proteinExistence type="predicted"/>
<dbReference type="EMBL" id="BMXF01000001">
    <property type="protein sequence ID" value="GHB65564.1"/>
    <property type="molecule type" value="Genomic_DNA"/>
</dbReference>
<protein>
    <submittedName>
        <fullName evidence="1">Uncharacterized protein</fullName>
    </submittedName>
</protein>
<organism evidence="1 2">
    <name type="scientific">Persicitalea jodogahamensis</name>
    <dbReference type="NCBI Taxonomy" id="402147"/>
    <lineage>
        <taxon>Bacteria</taxon>
        <taxon>Pseudomonadati</taxon>
        <taxon>Bacteroidota</taxon>
        <taxon>Cytophagia</taxon>
        <taxon>Cytophagales</taxon>
        <taxon>Spirosomataceae</taxon>
        <taxon>Persicitalea</taxon>
    </lineage>
</organism>
<evidence type="ECO:0000313" key="2">
    <source>
        <dbReference type="Proteomes" id="UP000598271"/>
    </source>
</evidence>
<keyword evidence="2" id="KW-1185">Reference proteome</keyword>
<dbReference type="Proteomes" id="UP000598271">
    <property type="component" value="Unassembled WGS sequence"/>
</dbReference>
<accession>A0A8J3D348</accession>
<gene>
    <name evidence="1" type="ORF">GCM10007390_19600</name>
</gene>
<sequence length="114" mass="12782">MKIAEEAGFLTLDVTSPSVDGELVPRQEKLLFDEKEREALVVGIPRERSTARWSDDGQTMRVFSARTFDTYGKEVAVNVTEVWKLINEGQSISVQVNANSVSGENTMQLVYDKQ</sequence>
<reference evidence="1 2" key="1">
    <citation type="journal article" date="2014" name="Int. J. Syst. Evol. Microbiol.">
        <title>Complete genome sequence of Corynebacterium casei LMG S-19264T (=DSM 44701T), isolated from a smear-ripened cheese.</title>
        <authorList>
            <consortium name="US DOE Joint Genome Institute (JGI-PGF)"/>
            <person name="Walter F."/>
            <person name="Albersmeier A."/>
            <person name="Kalinowski J."/>
            <person name="Ruckert C."/>
        </authorList>
    </citation>
    <scope>NUCLEOTIDE SEQUENCE [LARGE SCALE GENOMIC DNA]</scope>
    <source>
        <strain evidence="1 2">KCTC 12866</strain>
    </source>
</reference>
<dbReference type="AlphaFoldDB" id="A0A8J3D348"/>
<evidence type="ECO:0000313" key="1">
    <source>
        <dbReference type="EMBL" id="GHB65564.1"/>
    </source>
</evidence>
<name>A0A8J3D348_9BACT</name>